<feature type="domain" description="Helix-turn-helix" evidence="2">
    <location>
        <begin position="292"/>
        <end position="347"/>
    </location>
</feature>
<dbReference type="Proteomes" id="UP001176940">
    <property type="component" value="Unassembled WGS sequence"/>
</dbReference>
<reference evidence="3" key="1">
    <citation type="submission" date="2023-07" db="EMBL/GenBank/DDBJ databases">
        <authorList>
            <person name="Stuckert A."/>
        </authorList>
    </citation>
    <scope>NUCLEOTIDE SEQUENCE</scope>
</reference>
<gene>
    <name evidence="3" type="ORF">RIMI_LOCUS14772012</name>
</gene>
<evidence type="ECO:0000259" key="2">
    <source>
        <dbReference type="Pfam" id="PF26215"/>
    </source>
</evidence>
<proteinExistence type="predicted"/>
<dbReference type="PANTHER" id="PTHR21301:SF12">
    <property type="match status" value="1"/>
</dbReference>
<accession>A0ABN9M327</accession>
<dbReference type="PANTHER" id="PTHR21301">
    <property type="entry name" value="REVERSE TRANSCRIPTASE"/>
    <property type="match status" value="1"/>
</dbReference>
<comment type="caution">
    <text evidence="3">The sequence shown here is derived from an EMBL/GenBank/DDBJ whole genome shotgun (WGS) entry which is preliminary data.</text>
</comment>
<evidence type="ECO:0000313" key="3">
    <source>
        <dbReference type="EMBL" id="CAJ0954593.1"/>
    </source>
</evidence>
<protein>
    <recommendedName>
        <fullName evidence="2">Helix-turn-helix domain-containing protein</fullName>
    </recommendedName>
</protein>
<organism evidence="3 4">
    <name type="scientific">Ranitomeya imitator</name>
    <name type="common">mimic poison frog</name>
    <dbReference type="NCBI Taxonomy" id="111125"/>
    <lineage>
        <taxon>Eukaryota</taxon>
        <taxon>Metazoa</taxon>
        <taxon>Chordata</taxon>
        <taxon>Craniata</taxon>
        <taxon>Vertebrata</taxon>
        <taxon>Euteleostomi</taxon>
        <taxon>Amphibia</taxon>
        <taxon>Batrachia</taxon>
        <taxon>Anura</taxon>
        <taxon>Neobatrachia</taxon>
        <taxon>Hyloidea</taxon>
        <taxon>Dendrobatidae</taxon>
        <taxon>Dendrobatinae</taxon>
        <taxon>Ranitomeya</taxon>
    </lineage>
</organism>
<evidence type="ECO:0000256" key="1">
    <source>
        <dbReference type="SAM" id="MobiDB-lite"/>
    </source>
</evidence>
<keyword evidence="4" id="KW-1185">Reference proteome</keyword>
<dbReference type="InterPro" id="IPR058912">
    <property type="entry name" value="HTH_animal"/>
</dbReference>
<dbReference type="Pfam" id="PF26215">
    <property type="entry name" value="HTH_animal"/>
    <property type="match status" value="1"/>
</dbReference>
<evidence type="ECO:0000313" key="4">
    <source>
        <dbReference type="Proteomes" id="UP001176940"/>
    </source>
</evidence>
<feature type="region of interest" description="Disordered" evidence="1">
    <location>
        <begin position="1"/>
        <end position="41"/>
    </location>
</feature>
<name>A0ABN9M327_9NEOB</name>
<sequence>MKKGKRTTIVGKEEVQGQDQRPPSDRMASPDGNQGKHRVTKRGPALSYPMFTLVTGIVGRWRAVCVTALQRPNSDAAAIRIVVGIAAASLSVTVPLEKDEPPGMEPGGDDTGVEKSLRIQDLFILMNVSLSTLEMIGVRVELFANFKFELFWALFESFVEPEQFIHDHSGRGSSDQYYLQTQGTAMGANVAPAYANIYMDNYENAYVYNNTLFRTYSRCWLCFIDDIFCLWTGPHDTLLRFTEYLNSIRPELQFTLNSNPMQIPFLDTLVIREPNGSLATDIFSKPTDSSSLLHYQSCHPISTKHSLPRSQFKRVARIVSKPSLLPERLEEMSQKFITRDYPMSLLNEEKMLATNPSFSPNTQPKPERVPFVHSHHPVMPVVYDVIRKHWPLLKQAYPHIKAFSTPPLMCKHRPNNIRDKVVKADIGSFTRVPRQTFLSTERNGTFPCLSFSLDPASCYYLSRIFGVPSTFPFLQQADNLLATAAGFLQLLGSEVNIR</sequence>
<dbReference type="EMBL" id="CAUEEQ010038639">
    <property type="protein sequence ID" value="CAJ0954593.1"/>
    <property type="molecule type" value="Genomic_DNA"/>
</dbReference>